<dbReference type="Pfam" id="PF12399">
    <property type="entry name" value="BCA_ABC_TP_C"/>
    <property type="match status" value="1"/>
</dbReference>
<feature type="domain" description="ABC transporter" evidence="4">
    <location>
        <begin position="4"/>
        <end position="252"/>
    </location>
</feature>
<evidence type="ECO:0000256" key="1">
    <source>
        <dbReference type="ARBA" id="ARBA00022448"/>
    </source>
</evidence>
<dbReference type="GO" id="GO:0015188">
    <property type="term" value="F:L-isoleucine transmembrane transporter activity"/>
    <property type="evidence" value="ECO:0007669"/>
    <property type="project" value="TreeGrafter"/>
</dbReference>
<dbReference type="InterPro" id="IPR051120">
    <property type="entry name" value="ABC_AA/LPS_Transport"/>
</dbReference>
<dbReference type="GO" id="GO:0015192">
    <property type="term" value="F:L-phenylalanine transmembrane transporter activity"/>
    <property type="evidence" value="ECO:0007669"/>
    <property type="project" value="TreeGrafter"/>
</dbReference>
<evidence type="ECO:0000256" key="3">
    <source>
        <dbReference type="ARBA" id="ARBA00022840"/>
    </source>
</evidence>
<sequence length="255" mass="29017">MSFLQINNLTQRFGGLTAVQDFTFDLQQGVLPGLIGPNGAGKTTIFNIVCGFYHPTIGEITFENQSIVGKRPNKVTRLGIARTFQNIRLWSEMSVLDNLCISQHANLGYGLWDAILRTSRYQTKEREVYQTAMNLLEKMNLQDHAQNRPKNLPYGIQRRVEIARALATQPRLLLLDEPAAGMNSKEVEHLIELIAWIRKEFDITIWLIEHDMRVVMNVCERIIVLDFGQIIADGPPESIQNDPKVIKAYLGNIEE</sequence>
<dbReference type="SUPFAM" id="SSF52540">
    <property type="entry name" value="P-loop containing nucleoside triphosphate hydrolases"/>
    <property type="match status" value="1"/>
</dbReference>
<dbReference type="Pfam" id="PF00005">
    <property type="entry name" value="ABC_tran"/>
    <property type="match status" value="1"/>
</dbReference>
<evidence type="ECO:0000259" key="4">
    <source>
        <dbReference type="PROSITE" id="PS50893"/>
    </source>
</evidence>
<dbReference type="InterPro" id="IPR027417">
    <property type="entry name" value="P-loop_NTPase"/>
</dbReference>
<comment type="caution">
    <text evidence="5">The sequence shown here is derived from an EMBL/GenBank/DDBJ whole genome shotgun (WGS) entry which is preliminary data.</text>
</comment>
<dbReference type="PANTHER" id="PTHR45772">
    <property type="entry name" value="CONSERVED COMPONENT OF ABC TRANSPORTER FOR NATURAL AMINO ACIDS-RELATED"/>
    <property type="match status" value="1"/>
</dbReference>
<dbReference type="Proteomes" id="UP000189670">
    <property type="component" value="Unassembled WGS sequence"/>
</dbReference>
<evidence type="ECO:0000313" key="6">
    <source>
        <dbReference type="Proteomes" id="UP000189670"/>
    </source>
</evidence>
<name>A0A1V1NXH3_9BACT</name>
<evidence type="ECO:0000256" key="2">
    <source>
        <dbReference type="ARBA" id="ARBA00022741"/>
    </source>
</evidence>
<evidence type="ECO:0000313" key="5">
    <source>
        <dbReference type="EMBL" id="ETR67251.1"/>
    </source>
</evidence>
<protein>
    <submittedName>
        <fullName evidence="5">Branched-chain amino acid transport system ATP-binding protein</fullName>
    </submittedName>
</protein>
<dbReference type="GO" id="GO:0005886">
    <property type="term" value="C:plasma membrane"/>
    <property type="evidence" value="ECO:0007669"/>
    <property type="project" value="TreeGrafter"/>
</dbReference>
<dbReference type="AlphaFoldDB" id="A0A1V1NXH3"/>
<keyword evidence="1" id="KW-0813">Transport</keyword>
<dbReference type="PROSITE" id="PS50893">
    <property type="entry name" value="ABC_TRANSPORTER_2"/>
    <property type="match status" value="1"/>
</dbReference>
<proteinExistence type="predicted"/>
<dbReference type="SMART" id="SM00382">
    <property type="entry name" value="AAA"/>
    <property type="match status" value="1"/>
</dbReference>
<dbReference type="GO" id="GO:0005304">
    <property type="term" value="F:L-valine transmembrane transporter activity"/>
    <property type="evidence" value="ECO:0007669"/>
    <property type="project" value="TreeGrafter"/>
</dbReference>
<dbReference type="CDD" id="cd03219">
    <property type="entry name" value="ABC_Mj1267_LivG_branched"/>
    <property type="match status" value="1"/>
</dbReference>
<keyword evidence="3 5" id="KW-0067">ATP-binding</keyword>
<dbReference type="FunFam" id="3.40.50.300:FF:000421">
    <property type="entry name" value="Branched-chain amino acid ABC transporter ATP-binding protein"/>
    <property type="match status" value="1"/>
</dbReference>
<dbReference type="InterPro" id="IPR003439">
    <property type="entry name" value="ABC_transporter-like_ATP-bd"/>
</dbReference>
<dbReference type="GO" id="GO:0015808">
    <property type="term" value="P:L-alanine transport"/>
    <property type="evidence" value="ECO:0007669"/>
    <property type="project" value="TreeGrafter"/>
</dbReference>
<dbReference type="InterPro" id="IPR003593">
    <property type="entry name" value="AAA+_ATPase"/>
</dbReference>
<keyword evidence="2" id="KW-0547">Nucleotide-binding</keyword>
<dbReference type="GO" id="GO:0016887">
    <property type="term" value="F:ATP hydrolysis activity"/>
    <property type="evidence" value="ECO:0007669"/>
    <property type="project" value="InterPro"/>
</dbReference>
<dbReference type="PANTHER" id="PTHR45772:SF7">
    <property type="entry name" value="AMINO ACID ABC TRANSPORTER ATP-BINDING PROTEIN"/>
    <property type="match status" value="1"/>
</dbReference>
<dbReference type="GO" id="GO:0042941">
    <property type="term" value="P:D-alanine transmembrane transport"/>
    <property type="evidence" value="ECO:0007669"/>
    <property type="project" value="TreeGrafter"/>
</dbReference>
<accession>A0A1V1NXH3</accession>
<dbReference type="EMBL" id="ATBP01001480">
    <property type="protein sequence ID" value="ETR67251.1"/>
    <property type="molecule type" value="Genomic_DNA"/>
</dbReference>
<dbReference type="Gene3D" id="3.40.50.300">
    <property type="entry name" value="P-loop containing nucleotide triphosphate hydrolases"/>
    <property type="match status" value="1"/>
</dbReference>
<reference evidence="6" key="1">
    <citation type="submission" date="2012-11" db="EMBL/GenBank/DDBJ databases">
        <authorList>
            <person name="Lucero-Rivera Y.E."/>
            <person name="Tovar-Ramirez D."/>
        </authorList>
    </citation>
    <scope>NUCLEOTIDE SEQUENCE [LARGE SCALE GENOMIC DNA]</scope>
    <source>
        <strain evidence="6">Araruama</strain>
    </source>
</reference>
<dbReference type="GO" id="GO:1903806">
    <property type="term" value="P:L-isoleucine import across plasma membrane"/>
    <property type="evidence" value="ECO:0007669"/>
    <property type="project" value="TreeGrafter"/>
</dbReference>
<gene>
    <name evidence="5" type="ORF">OMM_05232</name>
</gene>
<dbReference type="InterPro" id="IPR032823">
    <property type="entry name" value="BCA_ABC_TP_C"/>
</dbReference>
<organism evidence="5 6">
    <name type="scientific">Candidatus Magnetoglobus multicellularis str. Araruama</name>
    <dbReference type="NCBI Taxonomy" id="890399"/>
    <lineage>
        <taxon>Bacteria</taxon>
        <taxon>Pseudomonadati</taxon>
        <taxon>Thermodesulfobacteriota</taxon>
        <taxon>Desulfobacteria</taxon>
        <taxon>Desulfobacterales</taxon>
        <taxon>Desulfobacteraceae</taxon>
        <taxon>Candidatus Magnetoglobus</taxon>
    </lineage>
</organism>
<dbReference type="GO" id="GO:1903805">
    <property type="term" value="P:L-valine import across plasma membrane"/>
    <property type="evidence" value="ECO:0007669"/>
    <property type="project" value="TreeGrafter"/>
</dbReference>
<dbReference type="GO" id="GO:0005524">
    <property type="term" value="F:ATP binding"/>
    <property type="evidence" value="ECO:0007669"/>
    <property type="project" value="UniProtKB-KW"/>
</dbReference>